<keyword evidence="2" id="KW-1185">Reference proteome</keyword>
<keyword evidence="1" id="KW-0808">Transferase</keyword>
<dbReference type="EMBL" id="JAMZIH010006706">
    <property type="protein sequence ID" value="KAJ1673656.1"/>
    <property type="molecule type" value="Genomic_DNA"/>
</dbReference>
<sequence length="126" mass="13794">MVLVQFCLGGIDLYGEIDACFSPDEKQSIIRWIYDQQVVPNGEGTNILHCGFKGGPFMTIRKTDDTVYEYSNCANLAATYSALACLAILGDDFSRVNRDAIIGALKHLQMPNGRQVSARTSKAGIE</sequence>
<evidence type="ECO:0000313" key="2">
    <source>
        <dbReference type="Proteomes" id="UP001145114"/>
    </source>
</evidence>
<protein>
    <submittedName>
        <fullName evidence="1">Geranylgeranyl transferase type-1 subunit beta</fullName>
        <ecNumber evidence="1">2.5.1.59</ecNumber>
    </submittedName>
</protein>
<accession>A0ACC1HBG3</accession>
<gene>
    <name evidence="1" type="primary">PGGT1B</name>
    <name evidence="1" type="ORF">EV182_004811</name>
</gene>
<reference evidence="1" key="1">
    <citation type="submission" date="2022-06" db="EMBL/GenBank/DDBJ databases">
        <title>Phylogenomic reconstructions and comparative analyses of Kickxellomycotina fungi.</title>
        <authorList>
            <person name="Reynolds N.K."/>
            <person name="Stajich J.E."/>
            <person name="Barry K."/>
            <person name="Grigoriev I.V."/>
            <person name="Crous P."/>
            <person name="Smith M.E."/>
        </authorList>
    </citation>
    <scope>NUCLEOTIDE SEQUENCE</scope>
    <source>
        <strain evidence="1">RSA 2271</strain>
    </source>
</reference>
<comment type="caution">
    <text evidence="1">The sequence shown here is derived from an EMBL/GenBank/DDBJ whole genome shotgun (WGS) entry which is preliminary data.</text>
</comment>
<dbReference type="EC" id="2.5.1.59" evidence="1"/>
<organism evidence="1 2">
    <name type="scientific">Spiromyces aspiralis</name>
    <dbReference type="NCBI Taxonomy" id="68401"/>
    <lineage>
        <taxon>Eukaryota</taxon>
        <taxon>Fungi</taxon>
        <taxon>Fungi incertae sedis</taxon>
        <taxon>Zoopagomycota</taxon>
        <taxon>Kickxellomycotina</taxon>
        <taxon>Kickxellomycetes</taxon>
        <taxon>Kickxellales</taxon>
        <taxon>Kickxellaceae</taxon>
        <taxon>Spiromyces</taxon>
    </lineage>
</organism>
<name>A0ACC1HBG3_9FUNG</name>
<dbReference type="Proteomes" id="UP001145114">
    <property type="component" value="Unassembled WGS sequence"/>
</dbReference>
<evidence type="ECO:0000313" key="1">
    <source>
        <dbReference type="EMBL" id="KAJ1673656.1"/>
    </source>
</evidence>
<proteinExistence type="predicted"/>